<dbReference type="InterPro" id="IPR015422">
    <property type="entry name" value="PyrdxlP-dep_Trfase_small"/>
</dbReference>
<dbReference type="Gene3D" id="3.90.1150.10">
    <property type="entry name" value="Aspartate Aminotransferase, domain 1"/>
    <property type="match status" value="1"/>
</dbReference>
<dbReference type="PANTHER" id="PTHR11986">
    <property type="entry name" value="AMINOTRANSFERASE CLASS III"/>
    <property type="match status" value="1"/>
</dbReference>
<evidence type="ECO:0000256" key="4">
    <source>
        <dbReference type="ARBA" id="ARBA00022898"/>
    </source>
</evidence>
<organism evidence="6 7">
    <name type="scientific">Chryseobacterium caseinilyticum</name>
    <dbReference type="NCBI Taxonomy" id="2771428"/>
    <lineage>
        <taxon>Bacteria</taxon>
        <taxon>Pseudomonadati</taxon>
        <taxon>Bacteroidota</taxon>
        <taxon>Flavobacteriia</taxon>
        <taxon>Flavobacteriales</taxon>
        <taxon>Weeksellaceae</taxon>
        <taxon>Chryseobacterium group</taxon>
        <taxon>Chryseobacterium</taxon>
    </lineage>
</organism>
<dbReference type="InterPro" id="IPR049704">
    <property type="entry name" value="Aminotrans_3_PPA_site"/>
</dbReference>
<comment type="caution">
    <text evidence="6">The sequence shown here is derived from an EMBL/GenBank/DDBJ whole genome shotgun (WGS) entry which is preliminary data.</text>
</comment>
<dbReference type="InterPro" id="IPR015424">
    <property type="entry name" value="PyrdxlP-dep_Trfase"/>
</dbReference>
<proteinExistence type="inferred from homology"/>
<gene>
    <name evidence="6" type="ORF">IC610_08575</name>
</gene>
<dbReference type="RefSeq" id="WP_191736417.1">
    <property type="nucleotide sequence ID" value="NZ_JACYFS010000002.1"/>
</dbReference>
<protein>
    <submittedName>
        <fullName evidence="6">Aspartate aminotransferase family protein</fullName>
    </submittedName>
</protein>
<sequence>MQKEFFKYQAQTTQFAAGFEVEKAVGSYIYGIDGRKYLDFVAGVSANTLGHSHPKIVDAIKEQAEKYLHVMVYGEYAQEKPVALCQLLAESVPDPLEVTYLVNSGAEAIDGALKLAKRYTGREEIISMKDAYHGNTHGALSVAGNEYHKREFRPLLPMVNFIEFNNEADFPKITEKTACVIAETIQGAAGFLMPSENYFRNLKKRCEEVGALLILDEIQPGFGRTGKLFAFEHYGIVPDILVMGKGMGGGVPVGAFMSSKEMMETLSHSPKLGHITTFGGNPLIAASSHATLQEVLESGLMNETDAKEKLFRELLVHPKIKNINGKGLMLAVNLGSPDFTIHIAKKCMEKGLIVFWQLYRNEYMRISPPLTISEDEIREGCAVILEALNEN</sequence>
<reference evidence="6 7" key="1">
    <citation type="submission" date="2020-09" db="EMBL/GenBank/DDBJ databases">
        <title>Genome seq and assembly of Chryseobacterium sp.</title>
        <authorList>
            <person name="Chhetri G."/>
        </authorList>
    </citation>
    <scope>NUCLEOTIDE SEQUENCE [LARGE SCALE GENOMIC DNA]</scope>
    <source>
        <strain evidence="6 7">GCR10</strain>
    </source>
</reference>
<keyword evidence="2 6" id="KW-0032">Aminotransferase</keyword>
<dbReference type="PIRSF" id="PIRSF000521">
    <property type="entry name" value="Transaminase_4ab_Lys_Orn"/>
    <property type="match status" value="1"/>
</dbReference>
<evidence type="ECO:0000256" key="5">
    <source>
        <dbReference type="RuleBase" id="RU003560"/>
    </source>
</evidence>
<dbReference type="PANTHER" id="PTHR11986:SF79">
    <property type="entry name" value="ACETYLORNITHINE AMINOTRANSFERASE, MITOCHONDRIAL"/>
    <property type="match status" value="1"/>
</dbReference>
<dbReference type="CDD" id="cd00610">
    <property type="entry name" value="OAT_like"/>
    <property type="match status" value="1"/>
</dbReference>
<dbReference type="InterPro" id="IPR050103">
    <property type="entry name" value="Class-III_PLP-dep_AT"/>
</dbReference>
<dbReference type="Pfam" id="PF00202">
    <property type="entry name" value="Aminotran_3"/>
    <property type="match status" value="1"/>
</dbReference>
<accession>A0ABR8ZC92</accession>
<dbReference type="EMBL" id="JACYFS010000002">
    <property type="protein sequence ID" value="MBD8082468.1"/>
    <property type="molecule type" value="Genomic_DNA"/>
</dbReference>
<comment type="similarity">
    <text evidence="5">Belongs to the class-III pyridoxal-phosphate-dependent aminotransferase family.</text>
</comment>
<comment type="cofactor">
    <cofactor evidence="1">
        <name>pyridoxal 5'-phosphate</name>
        <dbReference type="ChEBI" id="CHEBI:597326"/>
    </cofactor>
</comment>
<dbReference type="GO" id="GO:0008483">
    <property type="term" value="F:transaminase activity"/>
    <property type="evidence" value="ECO:0007669"/>
    <property type="project" value="UniProtKB-KW"/>
</dbReference>
<dbReference type="InterPro" id="IPR015421">
    <property type="entry name" value="PyrdxlP-dep_Trfase_major"/>
</dbReference>
<evidence type="ECO:0000256" key="3">
    <source>
        <dbReference type="ARBA" id="ARBA00022679"/>
    </source>
</evidence>
<keyword evidence="4 5" id="KW-0663">Pyridoxal phosphate</keyword>
<evidence type="ECO:0000313" key="6">
    <source>
        <dbReference type="EMBL" id="MBD8082468.1"/>
    </source>
</evidence>
<dbReference type="PROSITE" id="PS00600">
    <property type="entry name" value="AA_TRANSFER_CLASS_3"/>
    <property type="match status" value="1"/>
</dbReference>
<keyword evidence="3" id="KW-0808">Transferase</keyword>
<dbReference type="SUPFAM" id="SSF53383">
    <property type="entry name" value="PLP-dependent transferases"/>
    <property type="match status" value="1"/>
</dbReference>
<evidence type="ECO:0000313" key="7">
    <source>
        <dbReference type="Proteomes" id="UP000637299"/>
    </source>
</evidence>
<dbReference type="Gene3D" id="3.40.640.10">
    <property type="entry name" value="Type I PLP-dependent aspartate aminotransferase-like (Major domain)"/>
    <property type="match status" value="1"/>
</dbReference>
<evidence type="ECO:0000256" key="1">
    <source>
        <dbReference type="ARBA" id="ARBA00001933"/>
    </source>
</evidence>
<name>A0ABR8ZC92_9FLAO</name>
<dbReference type="Proteomes" id="UP000637299">
    <property type="component" value="Unassembled WGS sequence"/>
</dbReference>
<keyword evidence="7" id="KW-1185">Reference proteome</keyword>
<evidence type="ECO:0000256" key="2">
    <source>
        <dbReference type="ARBA" id="ARBA00022576"/>
    </source>
</evidence>
<dbReference type="InterPro" id="IPR005814">
    <property type="entry name" value="Aminotrans_3"/>
</dbReference>